<dbReference type="AlphaFoldDB" id="A0A8K0DFW9"/>
<comment type="caution">
    <text evidence="1">The sequence shown here is derived from an EMBL/GenBank/DDBJ whole genome shotgun (WGS) entry which is preliminary data.</text>
</comment>
<dbReference type="EMBL" id="VTPC01001032">
    <property type="protein sequence ID" value="KAF2903424.1"/>
    <property type="molecule type" value="Genomic_DNA"/>
</dbReference>
<evidence type="ECO:0000313" key="2">
    <source>
        <dbReference type="Proteomes" id="UP000801492"/>
    </source>
</evidence>
<dbReference type="Proteomes" id="UP000801492">
    <property type="component" value="Unassembled WGS sequence"/>
</dbReference>
<sequence>MIMFDYYSKAFGESIAANSPQTARGRRENMLKTIVTLLSLISGFLTYHQNDYRIISEWFELVPNSKLLQNFKYINFKYNRTFHALNASTYFKVNFGNDVVFSAQAYKFSSNEYRLFPLQFNANICQCLKENTFGVQNLYNCGNAPRCSMVKGNYTLCNWQPDYKQFPPYIPTGRYRLDLNFTYFDEMVVLVKWYFEVLRDIKIPKN</sequence>
<keyword evidence="2" id="KW-1185">Reference proteome</keyword>
<accession>A0A8K0DFW9</accession>
<dbReference type="OrthoDB" id="7925769at2759"/>
<dbReference type="InterPro" id="IPR010512">
    <property type="entry name" value="DUF1091"/>
</dbReference>
<organism evidence="1 2">
    <name type="scientific">Ignelater luminosus</name>
    <name type="common">Cucubano</name>
    <name type="synonym">Pyrophorus luminosus</name>
    <dbReference type="NCBI Taxonomy" id="2038154"/>
    <lineage>
        <taxon>Eukaryota</taxon>
        <taxon>Metazoa</taxon>
        <taxon>Ecdysozoa</taxon>
        <taxon>Arthropoda</taxon>
        <taxon>Hexapoda</taxon>
        <taxon>Insecta</taxon>
        <taxon>Pterygota</taxon>
        <taxon>Neoptera</taxon>
        <taxon>Endopterygota</taxon>
        <taxon>Coleoptera</taxon>
        <taxon>Polyphaga</taxon>
        <taxon>Elateriformia</taxon>
        <taxon>Elateroidea</taxon>
        <taxon>Elateridae</taxon>
        <taxon>Agrypninae</taxon>
        <taxon>Pyrophorini</taxon>
        <taxon>Ignelater</taxon>
    </lineage>
</organism>
<reference evidence="1" key="1">
    <citation type="submission" date="2019-08" db="EMBL/GenBank/DDBJ databases">
        <title>The genome of the North American firefly Photinus pyralis.</title>
        <authorList>
            <consortium name="Photinus pyralis genome working group"/>
            <person name="Fallon T.R."/>
            <person name="Sander Lower S.E."/>
            <person name="Weng J.-K."/>
        </authorList>
    </citation>
    <scope>NUCLEOTIDE SEQUENCE</scope>
    <source>
        <strain evidence="1">TRF0915ILg1</strain>
        <tissue evidence="1">Whole body</tissue>
    </source>
</reference>
<evidence type="ECO:0000313" key="1">
    <source>
        <dbReference type="EMBL" id="KAF2903424.1"/>
    </source>
</evidence>
<dbReference type="Pfam" id="PF06477">
    <property type="entry name" value="DUF1091"/>
    <property type="match status" value="1"/>
</dbReference>
<dbReference type="PANTHER" id="PTHR21112:SF0">
    <property type="entry name" value="CHEMOSENSORY PROTEIN A 29A-RELATED"/>
    <property type="match status" value="1"/>
</dbReference>
<proteinExistence type="predicted"/>
<name>A0A8K0DFW9_IGNLU</name>
<protein>
    <submittedName>
        <fullName evidence="1">Uncharacterized protein</fullName>
    </submittedName>
</protein>
<gene>
    <name evidence="1" type="ORF">ILUMI_02764</name>
</gene>
<dbReference type="PANTHER" id="PTHR21112">
    <property type="entry name" value="CHEMOSENSORY PROTEIN A 29A-RELATED"/>
    <property type="match status" value="1"/>
</dbReference>